<dbReference type="InParanoid" id="G3HEU8"/>
<sequence length="68" mass="7331">MCVCVGVRACACGGQKKAFWIVDTLELELVTGGLEPHDMGAGNFGSLQEDIPITTEPFLQSSIYLEIK</sequence>
<evidence type="ECO:0000313" key="2">
    <source>
        <dbReference type="Proteomes" id="UP000001075"/>
    </source>
</evidence>
<protein>
    <submittedName>
        <fullName evidence="1">Uncharacterized protein</fullName>
    </submittedName>
</protein>
<evidence type="ECO:0000313" key="1">
    <source>
        <dbReference type="EMBL" id="EGW05525.1"/>
    </source>
</evidence>
<reference evidence="2" key="1">
    <citation type="journal article" date="2011" name="Nat. Biotechnol.">
        <title>The genomic sequence of the Chinese hamster ovary (CHO)-K1 cell line.</title>
        <authorList>
            <person name="Xu X."/>
            <person name="Nagarajan H."/>
            <person name="Lewis N.E."/>
            <person name="Pan S."/>
            <person name="Cai Z."/>
            <person name="Liu X."/>
            <person name="Chen W."/>
            <person name="Xie M."/>
            <person name="Wang W."/>
            <person name="Hammond S."/>
            <person name="Andersen M.R."/>
            <person name="Neff N."/>
            <person name="Passarelli B."/>
            <person name="Koh W."/>
            <person name="Fan H.C."/>
            <person name="Wang J."/>
            <person name="Gui Y."/>
            <person name="Lee K.H."/>
            <person name="Betenbaugh M.J."/>
            <person name="Quake S.R."/>
            <person name="Famili I."/>
            <person name="Palsson B.O."/>
            <person name="Wang J."/>
        </authorList>
    </citation>
    <scope>NUCLEOTIDE SEQUENCE [LARGE SCALE GENOMIC DNA]</scope>
    <source>
        <strain evidence="2">CHO K1 cell line</strain>
    </source>
</reference>
<name>G3HEU8_CRIGR</name>
<dbReference type="Proteomes" id="UP000001075">
    <property type="component" value="Unassembled WGS sequence"/>
</dbReference>
<dbReference type="EMBL" id="JH000320">
    <property type="protein sequence ID" value="EGW05525.1"/>
    <property type="molecule type" value="Genomic_DNA"/>
</dbReference>
<dbReference type="AlphaFoldDB" id="G3HEU8"/>
<gene>
    <name evidence="1" type="ORF">I79_009095</name>
</gene>
<accession>G3HEU8</accession>
<organism evidence="1 2">
    <name type="scientific">Cricetulus griseus</name>
    <name type="common">Chinese hamster</name>
    <name type="synonym">Cricetulus barabensis griseus</name>
    <dbReference type="NCBI Taxonomy" id="10029"/>
    <lineage>
        <taxon>Eukaryota</taxon>
        <taxon>Metazoa</taxon>
        <taxon>Chordata</taxon>
        <taxon>Craniata</taxon>
        <taxon>Vertebrata</taxon>
        <taxon>Euteleostomi</taxon>
        <taxon>Mammalia</taxon>
        <taxon>Eutheria</taxon>
        <taxon>Euarchontoglires</taxon>
        <taxon>Glires</taxon>
        <taxon>Rodentia</taxon>
        <taxon>Myomorpha</taxon>
        <taxon>Muroidea</taxon>
        <taxon>Cricetidae</taxon>
        <taxon>Cricetinae</taxon>
        <taxon>Cricetulus</taxon>
    </lineage>
</organism>
<proteinExistence type="predicted"/>